<protein>
    <submittedName>
        <fullName evidence="1">Uncharacterized protein</fullName>
    </submittedName>
</protein>
<dbReference type="EMBL" id="KQ247305">
    <property type="protein sequence ID" value="KNC72280.1"/>
    <property type="molecule type" value="Genomic_DNA"/>
</dbReference>
<dbReference type="Proteomes" id="UP000054560">
    <property type="component" value="Unassembled WGS sequence"/>
</dbReference>
<gene>
    <name evidence="1" type="ORF">SARC_15166</name>
</gene>
<dbReference type="AlphaFoldDB" id="A0A0L0F6C8"/>
<name>A0A0L0F6C8_9EUKA</name>
<sequence>MVQEDTLGAVTHPSGKTVRCVLPAEEAGIETTLISAVGAFFTQSWQDPSEVLEQSVQKAKAQLDECDNQSAKSPKITSKIVDMLPVQDDMDLHEPEVQEPLCAEERFRREADPVDESDEDVKRARLQSMKRSVFRVEVGGTIVERIVRYAHELFTHASVKPLDQLVCTLWGWSGTMEMCTHVRQSCDACQAEGIAPAAS</sequence>
<reference evidence="1 2" key="1">
    <citation type="submission" date="2011-02" db="EMBL/GenBank/DDBJ databases">
        <title>The Genome Sequence of Sphaeroforma arctica JP610.</title>
        <authorList>
            <consortium name="The Broad Institute Genome Sequencing Platform"/>
            <person name="Russ C."/>
            <person name="Cuomo C."/>
            <person name="Young S.K."/>
            <person name="Zeng Q."/>
            <person name="Gargeya S."/>
            <person name="Alvarado L."/>
            <person name="Berlin A."/>
            <person name="Chapman S.B."/>
            <person name="Chen Z."/>
            <person name="Freedman E."/>
            <person name="Gellesch M."/>
            <person name="Goldberg J."/>
            <person name="Griggs A."/>
            <person name="Gujja S."/>
            <person name="Heilman E."/>
            <person name="Heiman D."/>
            <person name="Howarth C."/>
            <person name="Mehta T."/>
            <person name="Neiman D."/>
            <person name="Pearson M."/>
            <person name="Roberts A."/>
            <person name="Saif S."/>
            <person name="Shea T."/>
            <person name="Shenoy N."/>
            <person name="Sisk P."/>
            <person name="Stolte C."/>
            <person name="Sykes S."/>
            <person name="White J."/>
            <person name="Yandava C."/>
            <person name="Burger G."/>
            <person name="Gray M.W."/>
            <person name="Holland P.W.H."/>
            <person name="King N."/>
            <person name="Lang F.B.F."/>
            <person name="Roger A.J."/>
            <person name="Ruiz-Trillo I."/>
            <person name="Haas B."/>
            <person name="Nusbaum C."/>
            <person name="Birren B."/>
        </authorList>
    </citation>
    <scope>NUCLEOTIDE SEQUENCE [LARGE SCALE GENOMIC DNA]</scope>
    <source>
        <strain evidence="1 2">JP610</strain>
    </source>
</reference>
<evidence type="ECO:0000313" key="1">
    <source>
        <dbReference type="EMBL" id="KNC72280.1"/>
    </source>
</evidence>
<evidence type="ECO:0000313" key="2">
    <source>
        <dbReference type="Proteomes" id="UP000054560"/>
    </source>
</evidence>
<dbReference type="RefSeq" id="XP_014146182.1">
    <property type="nucleotide sequence ID" value="XM_014290707.1"/>
</dbReference>
<keyword evidence="2" id="KW-1185">Reference proteome</keyword>
<dbReference type="GeneID" id="25915670"/>
<organism evidence="1 2">
    <name type="scientific">Sphaeroforma arctica JP610</name>
    <dbReference type="NCBI Taxonomy" id="667725"/>
    <lineage>
        <taxon>Eukaryota</taxon>
        <taxon>Ichthyosporea</taxon>
        <taxon>Ichthyophonida</taxon>
        <taxon>Sphaeroforma</taxon>
    </lineage>
</organism>
<accession>A0A0L0F6C8</accession>
<proteinExistence type="predicted"/>